<proteinExistence type="inferred from homology"/>
<dbReference type="GO" id="GO:0005524">
    <property type="term" value="F:ATP binding"/>
    <property type="evidence" value="ECO:0007669"/>
    <property type="project" value="UniProtKB-KW"/>
</dbReference>
<evidence type="ECO:0000256" key="1">
    <source>
        <dbReference type="ARBA" id="ARBA00007420"/>
    </source>
</evidence>
<accession>A0A8J4SG01</accession>
<reference evidence="7" key="1">
    <citation type="journal article" date="2015" name="Genom Data">
        <title>Draft genome sequences of Phytophthora kernoviae and Phytophthora ramorum lineage EU2 from Scotland.</title>
        <authorList>
            <person name="Sambles C."/>
            <person name="Schlenzig A."/>
            <person name="O'Neill P."/>
            <person name="Grant M."/>
            <person name="Studholme D.J."/>
        </authorList>
    </citation>
    <scope>NUCLEOTIDE SEQUENCE</scope>
    <source>
        <strain evidence="7">00238/432</strain>
    </source>
</reference>
<dbReference type="AlphaFoldDB" id="A0A8J4SG01"/>
<protein>
    <recommendedName>
        <fullName evidence="6">Deoxynucleoside kinase domain-containing protein</fullName>
    </recommendedName>
</protein>
<dbReference type="CDD" id="cd01673">
    <property type="entry name" value="dNK"/>
    <property type="match status" value="1"/>
</dbReference>
<keyword evidence="3" id="KW-0547">Nucleotide-binding</keyword>
<comment type="caution">
    <text evidence="7">The sequence shown here is derived from an EMBL/GenBank/DDBJ whole genome shotgun (WGS) entry which is preliminary data.</text>
</comment>
<comment type="similarity">
    <text evidence="1">Belongs to the DCK/DGK family.</text>
</comment>
<keyword evidence="5" id="KW-0067">ATP-binding</keyword>
<evidence type="ECO:0000256" key="2">
    <source>
        <dbReference type="ARBA" id="ARBA00022679"/>
    </source>
</evidence>
<dbReference type="SUPFAM" id="SSF52540">
    <property type="entry name" value="P-loop containing nucleoside triphosphate hydrolases"/>
    <property type="match status" value="1"/>
</dbReference>
<reference evidence="7" key="2">
    <citation type="submission" date="2020-02" db="EMBL/GenBank/DDBJ databases">
        <authorList>
            <person name="Studholme D.J."/>
        </authorList>
    </citation>
    <scope>NUCLEOTIDE SEQUENCE</scope>
    <source>
        <strain evidence="7">00238/432</strain>
    </source>
</reference>
<evidence type="ECO:0000313" key="8">
    <source>
        <dbReference type="Proteomes" id="UP000702964"/>
    </source>
</evidence>
<dbReference type="PANTHER" id="PTHR10513:SF35">
    <property type="entry name" value="DEOXYADENOSINE KINASE"/>
    <property type="match status" value="1"/>
</dbReference>
<gene>
    <name evidence="7" type="ORF">G195_002075</name>
</gene>
<dbReference type="GO" id="GO:0005737">
    <property type="term" value="C:cytoplasm"/>
    <property type="evidence" value="ECO:0007669"/>
    <property type="project" value="TreeGrafter"/>
</dbReference>
<dbReference type="InterPro" id="IPR031314">
    <property type="entry name" value="DNK_dom"/>
</dbReference>
<dbReference type="InterPro" id="IPR050566">
    <property type="entry name" value="Deoxyribonucleoside_kinase"/>
</dbReference>
<keyword evidence="4" id="KW-0418">Kinase</keyword>
<name>A0A8J4SG01_9STRA</name>
<dbReference type="Gene3D" id="3.40.50.300">
    <property type="entry name" value="P-loop containing nucleotide triphosphate hydrolases"/>
    <property type="match status" value="1"/>
</dbReference>
<dbReference type="InterPro" id="IPR027417">
    <property type="entry name" value="P-loop_NTPase"/>
</dbReference>
<dbReference type="Pfam" id="PF01712">
    <property type="entry name" value="dNK"/>
    <property type="match status" value="1"/>
</dbReference>
<dbReference type="FunFam" id="3.40.50.300:FF:000659">
    <property type="entry name" value="Deoxyguanosine kinase"/>
    <property type="match status" value="1"/>
</dbReference>
<keyword evidence="2" id="KW-0808">Transferase</keyword>
<evidence type="ECO:0000259" key="6">
    <source>
        <dbReference type="Pfam" id="PF01712"/>
    </source>
</evidence>
<dbReference type="Proteomes" id="UP000702964">
    <property type="component" value="Unassembled WGS sequence"/>
</dbReference>
<evidence type="ECO:0000256" key="3">
    <source>
        <dbReference type="ARBA" id="ARBA00022741"/>
    </source>
</evidence>
<feature type="domain" description="Deoxynucleoside kinase" evidence="6">
    <location>
        <begin position="55"/>
        <end position="226"/>
    </location>
</feature>
<evidence type="ECO:0000256" key="5">
    <source>
        <dbReference type="ARBA" id="ARBA00022840"/>
    </source>
</evidence>
<evidence type="ECO:0000256" key="4">
    <source>
        <dbReference type="ARBA" id="ARBA00022777"/>
    </source>
</evidence>
<sequence>MDPAYMEQLIADYKTGMAYLSNSPNPPIIIKVNAEQLDFVEHPEHFKQIVNQTSLEQVDHNPYLEKFYHDFERWSFHLQIYFLAERFKEQKKIFELGGGFVQDRSIYEDTGIFAQMHADQGTMSATDFETYSSLFEAMVMTPYFPHPDVLIYLEGSLPSILNRITERGREMEIQTDRSYWEHMHERYSVWINQFTACPVLRLNIDEYDVNDPASVDAILAQIAAVIKPSKEI</sequence>
<organism evidence="7 8">
    <name type="scientific">Phytophthora kernoviae 00238/432</name>
    <dbReference type="NCBI Taxonomy" id="1284355"/>
    <lineage>
        <taxon>Eukaryota</taxon>
        <taxon>Sar</taxon>
        <taxon>Stramenopiles</taxon>
        <taxon>Oomycota</taxon>
        <taxon>Peronosporomycetes</taxon>
        <taxon>Peronosporales</taxon>
        <taxon>Peronosporaceae</taxon>
        <taxon>Phytophthora</taxon>
    </lineage>
</organism>
<evidence type="ECO:0000313" key="7">
    <source>
        <dbReference type="EMBL" id="KAF4324616.1"/>
    </source>
</evidence>
<dbReference type="PANTHER" id="PTHR10513">
    <property type="entry name" value="DEOXYNUCLEOSIDE KINASE"/>
    <property type="match status" value="1"/>
</dbReference>
<dbReference type="EMBL" id="AOFI03000016">
    <property type="protein sequence ID" value="KAF4324616.1"/>
    <property type="molecule type" value="Genomic_DNA"/>
</dbReference>
<dbReference type="GO" id="GO:0019136">
    <property type="term" value="F:deoxynucleoside kinase activity"/>
    <property type="evidence" value="ECO:0007669"/>
    <property type="project" value="TreeGrafter"/>
</dbReference>